<dbReference type="Gene3D" id="2.60.40.740">
    <property type="match status" value="2"/>
</dbReference>
<dbReference type="InterPro" id="IPR025667">
    <property type="entry name" value="SprB_repeat"/>
</dbReference>
<sequence length="1608" mass="174778">MKKILPLFFFIFMYTMANGQGYYKVDFDLNIWYSGNASSIECSSRFEVTAVFSDGSTSRFWVQSLEGLRENEVRHYTNTLEFINTKRLVRFDVFGRRSWKRTVGGCKRNGVEETRQINITPSQPCYTYYNGDFVPRFTGEMNIKIYPKTIAVTPASAQLSDEDKLTMNVTNATRGFPNSTYQWQYGTASMGWYNFPASFPKQPTIQFSGNDLPNDFFLRAIANRENIQIRIYYGCGDLYGPPANLSPRLGAPRILSVTPVQPTCYGDQNGSFIVNFSRGLKPNELLVMQLDKQEVPVNTTGAMIDEKRVVMDGSNNFQWTFDRGARLYRIVLRGAYPENSNPVINTYTSGAQHKANFEIRQPGPITFNAVKQNDVRCFNGTDGAITITTSGGNGGNILYYKNDADGVTRQTAMGNASTYTLNGLNPGNYTLWLRDSKGCMPRDAATNDEILRTATITQPAAPLVIDAYTITDPKAFGYSDGRIVVRVKGGTPNPDGSYNVQWTKADGTILPQTGVVGSGVYTTTLDNQPDGMYTVKVTDANYTLAASGSETGCMVTASYPLTQPSLLVVTPIITDSVSCHGEGDGTLTALAKGGIKKAAAPYYDYEWYQVVSGTPTAIGQTGTVANGLSTGQYQVKVTDYNGIEAWSAIVNLVDPDPLNIQFITTPVSCYSGSNGVLTTVVTGGTPAYAYSWSNSAQSADIYALSTGTYTLHIKDYHGCELTDVAYVPQPAEPLQIVTPTLTYPRAFGYTDGSIKVLLKGGTALAGGAYNVTWQKADGTVLTSHTGQVVSGGYEDSLANLGAGDYTITVTDANYTGPDPNMQRCTVTARFTLKEPPALVVNIAEKHYVSCKGDMDGVLFATASGGVPISGPLPYQFEWYKADNSGVYHAIGETNDTAHWLNTGFYKVIITDWNGITKESDSFHLVEPDLLQVALTTRNVSCNGGNDGFIRSTVTGGTLPYTWAWSNSDATQDILDQPSGHYTLLLTDAHGCEQQPDTVITQPAAPLAVVNVTTIDPKAYTYTDGSISITLNGGTPAADGSYSVQWLNSNNQVLTTHTEQIQPGQYTTTLQNVGDGTYTLQVKDAQFSICTNNSTSGCYVSVANTLHEPPLLKVSIAEHRYVACKGDSDGEMVAHATGGIPFSSGLPYAYHWFKVVNGSLQPVPQTDSIITGMPSGKYLVRVTDYNNITRSSDTFHLVEPDKLTVALNATAVTCASGQDGSITALVSGGTAPFHYEWTTGDTTSTLHSLTEGAYLLFVKDGHNCETQNNVDIFIPGGITIDADIKAPTCHSDCDGYIKTTISGGVAPYRYQWSTGQTGTALDKLCAGKYTLTITDANNCKRVQTFNLADPAPLQVQLGPDKTLCNDQTWLVDAAIADPQAKYVWGGNPALQALTPQVMLSQTGRYWVNVTDSKGCKGADTINIQQNKVAISAEFVAATQIFQNEDVSFVNISNPLPEKIEWVIPANRNITIVQNSPLLAELRFADTGVYRIQLRTRVGDCEKLFSKDIAVLEKQTFTQPGGAAEPFIKTFEVLPNPNTGQFNVRIALDKASDIRLRLFNIISNQLVNDRKESPAVQFNVGYQLNITAGTYLLLLETPMGNAIRKIIISQ</sequence>
<dbReference type="Gene3D" id="2.40.10.10">
    <property type="entry name" value="Trypsin-like serine proteases"/>
    <property type="match status" value="1"/>
</dbReference>
<dbReference type="Proteomes" id="UP000198984">
    <property type="component" value="Unassembled WGS sequence"/>
</dbReference>
<dbReference type="InterPro" id="IPR043504">
    <property type="entry name" value="Peptidase_S1_PA_chymotrypsin"/>
</dbReference>
<reference evidence="1 2" key="1">
    <citation type="submission" date="2016-10" db="EMBL/GenBank/DDBJ databases">
        <authorList>
            <person name="de Groot N.N."/>
        </authorList>
    </citation>
    <scope>NUCLEOTIDE SEQUENCE [LARGE SCALE GENOMIC DNA]</scope>
    <source>
        <strain evidence="1 2">DSM 21039</strain>
    </source>
</reference>
<accession>A0A1H8A6L7</accession>
<proteinExistence type="predicted"/>
<name>A0A1H8A6L7_9BACT</name>
<gene>
    <name evidence="1" type="ORF">SAMN04488505_105334</name>
</gene>
<protein>
    <submittedName>
        <fullName evidence="1">Por secretion system C-terminal sorting domain-containing protein</fullName>
    </submittedName>
</protein>
<dbReference type="EMBL" id="FOBB01000005">
    <property type="protein sequence ID" value="SEM66213.1"/>
    <property type="molecule type" value="Genomic_DNA"/>
</dbReference>
<organism evidence="1 2">
    <name type="scientific">Chitinophaga rupis</name>
    <dbReference type="NCBI Taxonomy" id="573321"/>
    <lineage>
        <taxon>Bacteria</taxon>
        <taxon>Pseudomonadati</taxon>
        <taxon>Bacteroidota</taxon>
        <taxon>Chitinophagia</taxon>
        <taxon>Chitinophagales</taxon>
        <taxon>Chitinophagaceae</taxon>
        <taxon>Chitinophaga</taxon>
    </lineage>
</organism>
<dbReference type="RefSeq" id="WP_089916942.1">
    <property type="nucleotide sequence ID" value="NZ_FOBB01000005.1"/>
</dbReference>
<dbReference type="Pfam" id="PF13573">
    <property type="entry name" value="SprB"/>
    <property type="match status" value="5"/>
</dbReference>
<keyword evidence="2" id="KW-1185">Reference proteome</keyword>
<evidence type="ECO:0000313" key="1">
    <source>
        <dbReference type="EMBL" id="SEM66213.1"/>
    </source>
</evidence>
<dbReference type="STRING" id="573321.SAMN04488505_105334"/>
<dbReference type="OrthoDB" id="9760282at2"/>
<evidence type="ECO:0000313" key="2">
    <source>
        <dbReference type="Proteomes" id="UP000198984"/>
    </source>
</evidence>